<dbReference type="InterPro" id="IPR014440">
    <property type="entry name" value="HCCAis_GSTk"/>
</dbReference>
<protein>
    <recommendedName>
        <fullName evidence="1">2-hydroxychromene-2-carboxylate isomerase</fullName>
        <ecNumber evidence="1">5.99.1.4</ecNumber>
    </recommendedName>
</protein>
<comment type="catalytic activity">
    <reaction evidence="1">
        <text>2-hydroxychromene-2-carboxylate = (3E)-4-(2-hydroxyphenyl)-2-oxobut-3-enoate</text>
        <dbReference type="Rhea" id="RHEA:27401"/>
        <dbReference type="ChEBI" id="CHEBI:59350"/>
        <dbReference type="ChEBI" id="CHEBI:59353"/>
        <dbReference type="EC" id="5.99.1.4"/>
    </reaction>
</comment>
<accession>A0ABU8WG12</accession>
<evidence type="ECO:0000313" key="3">
    <source>
        <dbReference type="EMBL" id="MEJ8845840.1"/>
    </source>
</evidence>
<evidence type="ECO:0000313" key="4">
    <source>
        <dbReference type="Proteomes" id="UP001385892"/>
    </source>
</evidence>
<evidence type="ECO:0000256" key="1">
    <source>
        <dbReference type="PIRNR" id="PIRNR006386"/>
    </source>
</evidence>
<proteinExistence type="inferred from homology"/>
<sequence length="214" mass="23723">MSDGAVPVVATQAGKFIDFHFDFISPYGYFASRQIESLAARHGRTVRWHPFHMRAVMKDMLGMTQAMADVPLKGAYVRKDVHRMARWLELPYAPAPTASFSSVTASRMLCLIQEADAFAGARFAHAVFHSHHALGRPPNSWTDAQALAAQSGVDAASLVEDEHGEHARDLFRQATADAVAKGVWGTPTFIVDGEMFWGCDRIVQLDEWLRHGGW</sequence>
<organism evidence="3 4">
    <name type="scientific">Variovorax rhizosphaerae</name>
    <dbReference type="NCBI Taxonomy" id="1836200"/>
    <lineage>
        <taxon>Bacteria</taxon>
        <taxon>Pseudomonadati</taxon>
        <taxon>Pseudomonadota</taxon>
        <taxon>Betaproteobacteria</taxon>
        <taxon>Burkholderiales</taxon>
        <taxon>Comamonadaceae</taxon>
        <taxon>Variovorax</taxon>
    </lineage>
</organism>
<evidence type="ECO:0000259" key="2">
    <source>
        <dbReference type="Pfam" id="PF01323"/>
    </source>
</evidence>
<dbReference type="SUPFAM" id="SSF52833">
    <property type="entry name" value="Thioredoxin-like"/>
    <property type="match status" value="1"/>
</dbReference>
<dbReference type="EC" id="5.99.1.4" evidence="1"/>
<dbReference type="InterPro" id="IPR051924">
    <property type="entry name" value="GST_Kappa/NadH"/>
</dbReference>
<dbReference type="InterPro" id="IPR036249">
    <property type="entry name" value="Thioredoxin-like_sf"/>
</dbReference>
<comment type="caution">
    <text evidence="3">The sequence shown here is derived from an EMBL/GenBank/DDBJ whole genome shotgun (WGS) entry which is preliminary data.</text>
</comment>
<dbReference type="Gene3D" id="3.40.30.10">
    <property type="entry name" value="Glutaredoxin"/>
    <property type="match status" value="1"/>
</dbReference>
<name>A0ABU8WG12_9BURK</name>
<dbReference type="InterPro" id="IPR044087">
    <property type="entry name" value="NahD-like"/>
</dbReference>
<dbReference type="CDD" id="cd03022">
    <property type="entry name" value="DsbA_HCCA_Iso"/>
    <property type="match status" value="1"/>
</dbReference>
<dbReference type="Pfam" id="PF01323">
    <property type="entry name" value="DSBA"/>
    <property type="match status" value="1"/>
</dbReference>
<dbReference type="EMBL" id="JBBKZT010000002">
    <property type="protein sequence ID" value="MEJ8845840.1"/>
    <property type="molecule type" value="Genomic_DNA"/>
</dbReference>
<dbReference type="PANTHER" id="PTHR42943">
    <property type="entry name" value="GLUTATHIONE S-TRANSFERASE KAPPA"/>
    <property type="match status" value="1"/>
</dbReference>
<dbReference type="RefSeq" id="WP_340341007.1">
    <property type="nucleotide sequence ID" value="NZ_JBBKZT010000002.1"/>
</dbReference>
<dbReference type="PANTHER" id="PTHR42943:SF2">
    <property type="entry name" value="GLUTATHIONE S-TRANSFERASE KAPPA 1"/>
    <property type="match status" value="1"/>
</dbReference>
<keyword evidence="4" id="KW-1185">Reference proteome</keyword>
<dbReference type="InterPro" id="IPR001853">
    <property type="entry name" value="DSBA-like_thioredoxin_dom"/>
</dbReference>
<dbReference type="PIRSF" id="PIRSF006386">
    <property type="entry name" value="HCCAis_GSTk"/>
    <property type="match status" value="1"/>
</dbReference>
<dbReference type="Proteomes" id="UP001385892">
    <property type="component" value="Unassembled WGS sequence"/>
</dbReference>
<feature type="domain" description="DSBA-like thioredoxin" evidence="2">
    <location>
        <begin position="17"/>
        <end position="207"/>
    </location>
</feature>
<gene>
    <name evidence="3" type="ORF">WKW82_04245</name>
</gene>
<dbReference type="GO" id="GO:0016853">
    <property type="term" value="F:isomerase activity"/>
    <property type="evidence" value="ECO:0007669"/>
    <property type="project" value="UniProtKB-KW"/>
</dbReference>
<reference evidence="3 4" key="1">
    <citation type="submission" date="2024-03" db="EMBL/GenBank/DDBJ databases">
        <title>Novel species of the genus Variovorax.</title>
        <authorList>
            <person name="Liu Q."/>
            <person name="Xin Y.-H."/>
        </authorList>
    </citation>
    <scope>NUCLEOTIDE SEQUENCE [LARGE SCALE GENOMIC DNA]</scope>
    <source>
        <strain evidence="3 4">KACC 18900</strain>
    </source>
</reference>
<comment type="similarity">
    <text evidence="1">Belongs to the GST superfamily. NadH family.</text>
</comment>
<keyword evidence="1 3" id="KW-0413">Isomerase</keyword>